<reference evidence="2" key="1">
    <citation type="submission" date="2020-02" db="EMBL/GenBank/DDBJ databases">
        <authorList>
            <person name="Meier V. D."/>
        </authorList>
    </citation>
    <scope>NUCLEOTIDE SEQUENCE</scope>
    <source>
        <strain evidence="2">AVDCRST_MAG41</strain>
    </source>
</reference>
<feature type="non-terminal residue" evidence="2">
    <location>
        <position position="1"/>
    </location>
</feature>
<feature type="compositionally biased region" description="Basic and acidic residues" evidence="1">
    <location>
        <begin position="1"/>
        <end position="11"/>
    </location>
</feature>
<feature type="non-terminal residue" evidence="2">
    <location>
        <position position="104"/>
    </location>
</feature>
<organism evidence="2">
    <name type="scientific">uncultured Mycobacteriales bacterium</name>
    <dbReference type="NCBI Taxonomy" id="581187"/>
    <lineage>
        <taxon>Bacteria</taxon>
        <taxon>Bacillati</taxon>
        <taxon>Actinomycetota</taxon>
        <taxon>Actinomycetes</taxon>
        <taxon>Mycobacteriales</taxon>
        <taxon>environmental samples</taxon>
    </lineage>
</organism>
<feature type="compositionally biased region" description="Basic and acidic residues" evidence="1">
    <location>
        <begin position="57"/>
        <end position="88"/>
    </location>
</feature>
<dbReference type="AlphaFoldDB" id="A0A6J4H1U5"/>
<protein>
    <submittedName>
        <fullName evidence="2">Uncharacterized protein</fullName>
    </submittedName>
</protein>
<evidence type="ECO:0000313" key="2">
    <source>
        <dbReference type="EMBL" id="CAA9211841.1"/>
    </source>
</evidence>
<proteinExistence type="predicted"/>
<name>A0A6J4H1U5_9ACTN</name>
<accession>A0A6J4H1U5</accession>
<feature type="compositionally biased region" description="Low complexity" evidence="1">
    <location>
        <begin position="12"/>
        <end position="26"/>
    </location>
</feature>
<gene>
    <name evidence="2" type="ORF">AVDCRST_MAG41-23</name>
</gene>
<feature type="region of interest" description="Disordered" evidence="1">
    <location>
        <begin position="1"/>
        <end position="104"/>
    </location>
</feature>
<dbReference type="EMBL" id="CADCTP010000002">
    <property type="protein sequence ID" value="CAA9211841.1"/>
    <property type="molecule type" value="Genomic_DNA"/>
</dbReference>
<sequence length="104" mass="10641">VRTPDLPRSDPGRAAAGRGLPAGRRPAGPDEPGPGAGPDPDEVLPQPGAGAGRRRPRPGDHGRGDDRARRERDLRPDADPGDAADGRRGPHRPGPGPPAGGRVL</sequence>
<evidence type="ECO:0000256" key="1">
    <source>
        <dbReference type="SAM" id="MobiDB-lite"/>
    </source>
</evidence>